<feature type="coiled-coil region" evidence="6">
    <location>
        <begin position="156"/>
        <end position="456"/>
    </location>
</feature>
<keyword evidence="4 6" id="KW-0175">Coiled coil</keyword>
<keyword evidence="10" id="KW-1185">Reference proteome</keyword>
<evidence type="ECO:0000313" key="10">
    <source>
        <dbReference type="Proteomes" id="UP000242188"/>
    </source>
</evidence>
<evidence type="ECO:0000313" key="9">
    <source>
        <dbReference type="EMBL" id="OWF43030.1"/>
    </source>
</evidence>
<evidence type="ECO:0000256" key="1">
    <source>
        <dbReference type="ARBA" id="ARBA00022723"/>
    </source>
</evidence>
<protein>
    <submittedName>
        <fullName evidence="9">Tax1-binding protein 1-like</fullName>
    </submittedName>
</protein>
<sequence>MESEVKNEPMDSKSEEEAKQSRTEFAMVVFHNIPETYPADAHIQCAYTITSDLVPTSYDWVGLYKVGWMSIKDYHYYEWAVISKNYEIGKEADSAVLFPAHKMPDDDGEFYQFCYVTSSGQIRGASTPFQFKKPSADDYVEEEDNDTDMLIIRSKSVVLEERLKLMEEDKARLEQLQEDMGKETDGLVQKLSDLDRQLIEAQKECHHLEERVQAGETYISQLNQEAHDMNIVREELQTRLDTQNHDGEEMEGRISRLNEEIKELKAEIRKLQNEKDKFEGEMRVMTGQIELYKNHFAKSETSAKETNEKLESLTREVAESESVIIMLRNQVDGLQQEIQDKARHMEKHVTSSKDNQQRMDCLIERLKNTEDKLEAAEHTKKLMQEEMQCYEETKEKMSSDLEKSESACYILKQVQDRLTKELNHMASDVEATNSELESVRKEMAKVETENAALNDKLGKTCDVTGNSLSSLHCLQMAQKTLKERYSKIEQSHGELHTEIGKKAKEYKQNIKELVRENEDLKERLNMSSTEYKTLYIENKKLQKKLGKLVEKRKTKKMERSISESSVSSQTFVVDTPVMSPSSDDGKKGTELQSSSQLEKELETMGEELRIRQEKKLKYKTLYIEEKAKVESLRKHFHEEMHKKDEETNRLRIRIEEAASANETRVRSLEKFVSEKEKNIAQLEGKLRDTSILCDGPVSPTGEAAPRTCAVPDQGSRLPPSLAYPTGAMPVFYPLVYPHPSRQSYVTRVAPPQLLCKNHRPLERLRYPEPSPTLPQPKAVGSLSDPLKPLPAPLVPERLHTAKTAAVMPSHGELMNEFTTDNVIPSAPPAAGQLEEKFEDAIGEAMKICPVCSESFSADIDAQSFDDHVLGHVGNICPICQKLVENASDNEFQYHVNKHLEDQDQETI</sequence>
<gene>
    <name evidence="9" type="ORF">KP79_PYT04974</name>
</gene>
<name>A0A210Q2R3_MIZYE</name>
<dbReference type="InterPro" id="IPR041641">
    <property type="entry name" value="CALCOCO1/2_Zn_UBZ1"/>
</dbReference>
<proteinExistence type="predicted"/>
<dbReference type="Gene3D" id="6.20.250.40">
    <property type="match status" value="1"/>
</dbReference>
<feature type="region of interest" description="Disordered" evidence="7">
    <location>
        <begin position="575"/>
        <end position="602"/>
    </location>
</feature>
<dbReference type="SUPFAM" id="SSF57997">
    <property type="entry name" value="Tropomyosin"/>
    <property type="match status" value="1"/>
</dbReference>
<evidence type="ECO:0000256" key="4">
    <source>
        <dbReference type="ARBA" id="ARBA00023054"/>
    </source>
</evidence>
<reference evidence="9 10" key="1">
    <citation type="journal article" date="2017" name="Nat. Ecol. Evol.">
        <title>Scallop genome provides insights into evolution of bilaterian karyotype and development.</title>
        <authorList>
            <person name="Wang S."/>
            <person name="Zhang J."/>
            <person name="Jiao W."/>
            <person name="Li J."/>
            <person name="Xun X."/>
            <person name="Sun Y."/>
            <person name="Guo X."/>
            <person name="Huan P."/>
            <person name="Dong B."/>
            <person name="Zhang L."/>
            <person name="Hu X."/>
            <person name="Sun X."/>
            <person name="Wang J."/>
            <person name="Zhao C."/>
            <person name="Wang Y."/>
            <person name="Wang D."/>
            <person name="Huang X."/>
            <person name="Wang R."/>
            <person name="Lv J."/>
            <person name="Li Y."/>
            <person name="Zhang Z."/>
            <person name="Liu B."/>
            <person name="Lu W."/>
            <person name="Hui Y."/>
            <person name="Liang J."/>
            <person name="Zhou Z."/>
            <person name="Hou R."/>
            <person name="Li X."/>
            <person name="Liu Y."/>
            <person name="Li H."/>
            <person name="Ning X."/>
            <person name="Lin Y."/>
            <person name="Zhao L."/>
            <person name="Xing Q."/>
            <person name="Dou J."/>
            <person name="Li Y."/>
            <person name="Mao J."/>
            <person name="Guo H."/>
            <person name="Dou H."/>
            <person name="Li T."/>
            <person name="Mu C."/>
            <person name="Jiang W."/>
            <person name="Fu Q."/>
            <person name="Fu X."/>
            <person name="Miao Y."/>
            <person name="Liu J."/>
            <person name="Yu Q."/>
            <person name="Li R."/>
            <person name="Liao H."/>
            <person name="Li X."/>
            <person name="Kong Y."/>
            <person name="Jiang Z."/>
            <person name="Chourrout D."/>
            <person name="Li R."/>
            <person name="Bao Z."/>
        </authorList>
    </citation>
    <scope>NUCLEOTIDE SEQUENCE [LARGE SCALE GENOMIC DNA]</scope>
    <source>
        <strain evidence="9 10">PY_sf001</strain>
    </source>
</reference>
<dbReference type="OrthoDB" id="10015001at2759"/>
<dbReference type="Gene3D" id="2.60.40.2840">
    <property type="match status" value="1"/>
</dbReference>
<dbReference type="PANTHER" id="PTHR31915">
    <property type="entry name" value="SKICH DOMAIN-CONTAINING PROTEIN"/>
    <property type="match status" value="1"/>
</dbReference>
<dbReference type="Gene3D" id="1.20.5.340">
    <property type="match status" value="1"/>
</dbReference>
<evidence type="ECO:0000256" key="7">
    <source>
        <dbReference type="SAM" id="MobiDB-lite"/>
    </source>
</evidence>
<feature type="coiled-coil region" evidence="6">
    <location>
        <begin position="665"/>
        <end position="692"/>
    </location>
</feature>
<keyword evidence="3" id="KW-0862">Zinc</keyword>
<feature type="coiled-coil region" evidence="6">
    <location>
        <begin position="496"/>
        <end position="558"/>
    </location>
</feature>
<evidence type="ECO:0000256" key="5">
    <source>
        <dbReference type="PROSITE-ProRule" id="PRU01253"/>
    </source>
</evidence>
<feature type="domain" description="UBZ1-type" evidence="8">
    <location>
        <begin position="845"/>
        <end position="871"/>
    </location>
</feature>
<dbReference type="Proteomes" id="UP000242188">
    <property type="component" value="Unassembled WGS sequence"/>
</dbReference>
<evidence type="ECO:0000256" key="6">
    <source>
        <dbReference type="SAM" id="Coils"/>
    </source>
</evidence>
<evidence type="ECO:0000259" key="8">
    <source>
        <dbReference type="PROSITE" id="PS51905"/>
    </source>
</evidence>
<dbReference type="InterPro" id="IPR051002">
    <property type="entry name" value="UBA_autophagy_assoc_protein"/>
</dbReference>
<dbReference type="PANTHER" id="PTHR31915:SF6">
    <property type="entry name" value="SKICH DOMAIN-CONTAINING PROTEIN"/>
    <property type="match status" value="1"/>
</dbReference>
<dbReference type="STRING" id="6573.A0A210Q2R3"/>
<accession>A0A210Q2R3</accession>
<dbReference type="Pfam" id="PF17751">
    <property type="entry name" value="SKICH"/>
    <property type="match status" value="1"/>
</dbReference>
<dbReference type="Pfam" id="PF18112">
    <property type="entry name" value="Zn-C2H2_12"/>
    <property type="match status" value="1"/>
</dbReference>
<comment type="caution">
    <text evidence="9">The sequence shown here is derived from an EMBL/GenBank/DDBJ whole genome shotgun (WGS) entry which is preliminary data.</text>
</comment>
<dbReference type="EMBL" id="NEDP02005180">
    <property type="protein sequence ID" value="OWF43030.1"/>
    <property type="molecule type" value="Genomic_DNA"/>
</dbReference>
<evidence type="ECO:0000256" key="2">
    <source>
        <dbReference type="ARBA" id="ARBA00022771"/>
    </source>
</evidence>
<dbReference type="PROSITE" id="PS51905">
    <property type="entry name" value="ZF_UBZ1"/>
    <property type="match status" value="1"/>
</dbReference>
<dbReference type="AlphaFoldDB" id="A0A210Q2R3"/>
<dbReference type="InterPro" id="IPR041611">
    <property type="entry name" value="SKICH"/>
</dbReference>
<keyword evidence="2 5" id="KW-0863">Zinc-finger</keyword>
<keyword evidence="1" id="KW-0479">Metal-binding</keyword>
<evidence type="ECO:0000256" key="3">
    <source>
        <dbReference type="ARBA" id="ARBA00022833"/>
    </source>
</evidence>
<organism evidence="9 10">
    <name type="scientific">Mizuhopecten yessoensis</name>
    <name type="common">Japanese scallop</name>
    <name type="synonym">Patinopecten yessoensis</name>
    <dbReference type="NCBI Taxonomy" id="6573"/>
    <lineage>
        <taxon>Eukaryota</taxon>
        <taxon>Metazoa</taxon>
        <taxon>Spiralia</taxon>
        <taxon>Lophotrochozoa</taxon>
        <taxon>Mollusca</taxon>
        <taxon>Bivalvia</taxon>
        <taxon>Autobranchia</taxon>
        <taxon>Pteriomorphia</taxon>
        <taxon>Pectinida</taxon>
        <taxon>Pectinoidea</taxon>
        <taxon>Pectinidae</taxon>
        <taxon>Mizuhopecten</taxon>
    </lineage>
</organism>
<dbReference type="GO" id="GO:0008270">
    <property type="term" value="F:zinc ion binding"/>
    <property type="evidence" value="ECO:0007669"/>
    <property type="project" value="UniProtKB-KW"/>
</dbReference>